<keyword evidence="1" id="KW-0677">Repeat</keyword>
<dbReference type="PANTHER" id="PTHR44227">
    <property type="match status" value="1"/>
</dbReference>
<organism evidence="5 6">
    <name type="scientific">Thalassolituus hydrocarboniclasticus</name>
    <dbReference type="NCBI Taxonomy" id="2742796"/>
    <lineage>
        <taxon>Bacteria</taxon>
        <taxon>Pseudomonadati</taxon>
        <taxon>Pseudomonadota</taxon>
        <taxon>Gammaproteobacteria</taxon>
        <taxon>Oceanospirillales</taxon>
        <taxon>Oceanospirillaceae</taxon>
        <taxon>Thalassolituus</taxon>
    </lineage>
</organism>
<dbReference type="Pfam" id="PF16918">
    <property type="entry name" value="PknG_TPR"/>
    <property type="match status" value="1"/>
</dbReference>
<evidence type="ECO:0000256" key="1">
    <source>
        <dbReference type="ARBA" id="ARBA00022737"/>
    </source>
</evidence>
<dbReference type="Gene3D" id="1.25.40.10">
    <property type="entry name" value="Tetratricopeptide repeat domain"/>
    <property type="match status" value="2"/>
</dbReference>
<feature type="repeat" description="TPR" evidence="3">
    <location>
        <begin position="224"/>
        <end position="257"/>
    </location>
</feature>
<feature type="domain" description="Protein kinase G tetratricopeptide repeat containing" evidence="4">
    <location>
        <begin position="256"/>
        <end position="409"/>
    </location>
</feature>
<feature type="repeat" description="TPR" evidence="3">
    <location>
        <begin position="531"/>
        <end position="564"/>
    </location>
</feature>
<name>A0ABY6A774_9GAMM</name>
<dbReference type="PROSITE" id="PS50005">
    <property type="entry name" value="TPR"/>
    <property type="match status" value="2"/>
</dbReference>
<dbReference type="Proteomes" id="UP001065322">
    <property type="component" value="Chromosome"/>
</dbReference>
<dbReference type="InterPro" id="IPR011990">
    <property type="entry name" value="TPR-like_helical_dom_sf"/>
</dbReference>
<gene>
    <name evidence="5" type="ORF">HUF19_04895</name>
</gene>
<evidence type="ECO:0000256" key="2">
    <source>
        <dbReference type="ARBA" id="ARBA00022803"/>
    </source>
</evidence>
<dbReference type="PANTHER" id="PTHR44227:SF3">
    <property type="entry name" value="PROTEIN O-MANNOSYL-TRANSFERASE TMTC4"/>
    <property type="match status" value="1"/>
</dbReference>
<evidence type="ECO:0000313" key="6">
    <source>
        <dbReference type="Proteomes" id="UP001065322"/>
    </source>
</evidence>
<reference evidence="6" key="1">
    <citation type="submission" date="2020-06" db="EMBL/GenBank/DDBJ databases">
        <title>Thalassolituus marinus alknpb1M-1, a hydrocarbon-degrading bacterium isolated from the deep-sea overlying water using an in-situ strategy from the South China Sea basin.</title>
        <authorList>
            <person name="Dong C."/>
            <person name="Chen Y."/>
            <person name="Shao Z."/>
        </authorList>
    </citation>
    <scope>NUCLEOTIDE SEQUENCE [LARGE SCALE GENOMIC DNA]</scope>
    <source>
        <strain evidence="6">alknpb1M-1</strain>
    </source>
</reference>
<dbReference type="SUPFAM" id="SSF48452">
    <property type="entry name" value="TPR-like"/>
    <property type="match status" value="3"/>
</dbReference>
<keyword evidence="2 3" id="KW-0802">TPR repeat</keyword>
<dbReference type="RefSeq" id="WP_260998748.1">
    <property type="nucleotide sequence ID" value="NZ_CP054475.1"/>
</dbReference>
<protein>
    <submittedName>
        <fullName evidence="5">Tetratricopeptide repeat protein</fullName>
    </submittedName>
</protein>
<evidence type="ECO:0000256" key="3">
    <source>
        <dbReference type="PROSITE-ProRule" id="PRU00339"/>
    </source>
</evidence>
<keyword evidence="6" id="KW-1185">Reference proteome</keyword>
<dbReference type="SMART" id="SM00028">
    <property type="entry name" value="TPR"/>
    <property type="match status" value="8"/>
</dbReference>
<proteinExistence type="predicted"/>
<dbReference type="EMBL" id="CP054475">
    <property type="protein sequence ID" value="UXD86821.1"/>
    <property type="molecule type" value="Genomic_DNA"/>
</dbReference>
<dbReference type="InterPro" id="IPR019734">
    <property type="entry name" value="TPR_rpt"/>
</dbReference>
<accession>A0ABY6A774</accession>
<dbReference type="Pfam" id="PF13424">
    <property type="entry name" value="TPR_12"/>
    <property type="match status" value="1"/>
</dbReference>
<evidence type="ECO:0000259" key="4">
    <source>
        <dbReference type="Pfam" id="PF16918"/>
    </source>
</evidence>
<dbReference type="InterPro" id="IPR052346">
    <property type="entry name" value="O-mannosyl-transferase_TMTC"/>
</dbReference>
<dbReference type="InterPro" id="IPR031636">
    <property type="entry name" value="PknG_TPR"/>
</dbReference>
<sequence length="618" mass="69968">MFFYIRQSRHTSSDRPPLPVFIRSGRWLAPLLSALIVLPGCASFGTSPAADQQQSVPADNAASQSIHYKNSPAADEPTEPHYRPIPAATLYSLLVAEMAGQRQRFDISLYNYMDQARTTRDPAIAERAARIAQYVGSDTHAIEAVAIWLEEEPENPAAHQAAAQLLMEQGQFGLALEHLEKLQELAGISQFDYLAANAGQLPEEQQLALLAKFQLLSNKYPENASVWYARGIMEQHLQRYPAALQHTEEALKRNPAYLSAALQKARILVLLQRSDDAIDWLEDIHEDYPEHKGIQVLHARILLEQRNMDSARDAFVKLHKNFPEDAAILLSLALLEEELGQREQAREHLYQLLTRQSHTDEAHFYLGKMAQEEEDYDAAIEQYAQVSSGREFLAAHLKASYLLNDTQGIDAARDYLNDLRGDFPQHSSELVRIEVDLLSAAGQPEDAMVLISQALSVAPEDINLLYTRAMLAERLDDLNRLEQDLRTVIRLRPDHAEALNALGYTLADRTDRWAEALPLIERALELTPENPAVIDSLGWIYFRMGNIERARPLLKKAFDMMKDHEIAAHYGELLWLSGDQTEARDIWQQGLEQTPDSEIILRTLQRLDIDPETLDQNR</sequence>
<evidence type="ECO:0000313" key="5">
    <source>
        <dbReference type="EMBL" id="UXD86821.1"/>
    </source>
</evidence>